<sequence>MGNHSKNPHADAHPCWGRPLARYYTTVYDLGPSFSEQKRSLDVSAVVALRTKARNSIQKICDLGERHGTLPPGYPKLITLNMLEAVSKLILFPKALSGCARPELVSGCIKLMKTVQESGKISPFSYEYGYLCFRIATITMGLCLLERSNLLDLAISNMIAEPLTDPVMLLSKHVEKAVQIQVHEENQNLRYDSHREHHTRLLLGIAELPALLEVLYDDRKAFSIALMHTNTLGLSGVMLLLGRCLANETCGTYTIVEIYCEVLWRYSNFSAWDKAGTQLLTDRYREKAKSTWKPTFVDLEDCVTILRASNIALALDDHRIPGPFDISAIPVLVGFATPFIEPGSEAFLPLFLDTTISCMWNAIDGGLQTLDRLVDAVRDTFYHISIFSKILTCVARLFSFTNPIHKQIIEVIFRNDLFELTATLIIMITQRSSNSYFFGDIQNLFGKLAKLVSREALQDTFGDYFPGWLKYANYFFSCLSALELSKEHHDFYTEAGLYITADMRDAPILALPKFLSMHVPNAGKGGTAGLGVNLQTGWMNAVKVLIDNYVLVLPAFPCSTLHHNSV</sequence>
<dbReference type="EMBL" id="CAJMWW010000634">
    <property type="protein sequence ID" value="CAE6476490.1"/>
    <property type="molecule type" value="Genomic_DNA"/>
</dbReference>
<protein>
    <submittedName>
        <fullName evidence="1">Uncharacterized protein</fullName>
    </submittedName>
</protein>
<accession>A0A8H3CCF4</accession>
<organism evidence="1 2">
    <name type="scientific">Rhizoctonia solani</name>
    <dbReference type="NCBI Taxonomy" id="456999"/>
    <lineage>
        <taxon>Eukaryota</taxon>
        <taxon>Fungi</taxon>
        <taxon>Dikarya</taxon>
        <taxon>Basidiomycota</taxon>
        <taxon>Agaricomycotina</taxon>
        <taxon>Agaricomycetes</taxon>
        <taxon>Cantharellales</taxon>
        <taxon>Ceratobasidiaceae</taxon>
        <taxon>Rhizoctonia</taxon>
    </lineage>
</organism>
<dbReference type="AlphaFoldDB" id="A0A8H3CCF4"/>
<comment type="caution">
    <text evidence="1">The sequence shown here is derived from an EMBL/GenBank/DDBJ whole genome shotgun (WGS) entry which is preliminary data.</text>
</comment>
<gene>
    <name evidence="1" type="ORF">RDB_LOCUS193217</name>
</gene>
<evidence type="ECO:0000313" key="2">
    <source>
        <dbReference type="Proteomes" id="UP000663841"/>
    </source>
</evidence>
<name>A0A8H3CCF4_9AGAM</name>
<proteinExistence type="predicted"/>
<reference evidence="1" key="1">
    <citation type="submission" date="2021-01" db="EMBL/GenBank/DDBJ databases">
        <authorList>
            <person name="Kaushik A."/>
        </authorList>
    </citation>
    <scope>NUCLEOTIDE SEQUENCE</scope>
    <source>
        <strain evidence="1">AG3-T5</strain>
    </source>
</reference>
<dbReference type="Proteomes" id="UP000663841">
    <property type="component" value="Unassembled WGS sequence"/>
</dbReference>
<evidence type="ECO:0000313" key="1">
    <source>
        <dbReference type="EMBL" id="CAE6476490.1"/>
    </source>
</evidence>